<protein>
    <submittedName>
        <fullName evidence="2">Uncharacterized protein</fullName>
    </submittedName>
</protein>
<name>A0ABQ4XMB4_9ASTR</name>
<evidence type="ECO:0000313" key="2">
    <source>
        <dbReference type="EMBL" id="GJS66206.1"/>
    </source>
</evidence>
<keyword evidence="3" id="KW-1185">Reference proteome</keyword>
<proteinExistence type="predicted"/>
<accession>A0ABQ4XMB4</accession>
<evidence type="ECO:0000313" key="3">
    <source>
        <dbReference type="Proteomes" id="UP001151760"/>
    </source>
</evidence>
<reference evidence="2" key="2">
    <citation type="submission" date="2022-01" db="EMBL/GenBank/DDBJ databases">
        <authorList>
            <person name="Yamashiro T."/>
            <person name="Shiraishi A."/>
            <person name="Satake H."/>
            <person name="Nakayama K."/>
        </authorList>
    </citation>
    <scope>NUCLEOTIDE SEQUENCE</scope>
</reference>
<dbReference type="Proteomes" id="UP001151760">
    <property type="component" value="Unassembled WGS sequence"/>
</dbReference>
<evidence type="ECO:0000256" key="1">
    <source>
        <dbReference type="SAM" id="MobiDB-lite"/>
    </source>
</evidence>
<dbReference type="EMBL" id="BQNB010009632">
    <property type="protein sequence ID" value="GJS66206.1"/>
    <property type="molecule type" value="Genomic_DNA"/>
</dbReference>
<gene>
    <name evidence="2" type="ORF">Tco_0680770</name>
</gene>
<sequence>MVIIQAKIRTISNKTTEGPKVSSLNRPSVYPSQVCTASKYPCGYLSWQPKSVATESARLYAARRPEESVPADSIPQSSHPFGSQPADPALPRSSPKPSEMP</sequence>
<feature type="region of interest" description="Disordered" evidence="1">
    <location>
        <begin position="61"/>
        <end position="101"/>
    </location>
</feature>
<comment type="caution">
    <text evidence="2">The sequence shown here is derived from an EMBL/GenBank/DDBJ whole genome shotgun (WGS) entry which is preliminary data.</text>
</comment>
<organism evidence="2 3">
    <name type="scientific">Tanacetum coccineum</name>
    <dbReference type="NCBI Taxonomy" id="301880"/>
    <lineage>
        <taxon>Eukaryota</taxon>
        <taxon>Viridiplantae</taxon>
        <taxon>Streptophyta</taxon>
        <taxon>Embryophyta</taxon>
        <taxon>Tracheophyta</taxon>
        <taxon>Spermatophyta</taxon>
        <taxon>Magnoliopsida</taxon>
        <taxon>eudicotyledons</taxon>
        <taxon>Gunneridae</taxon>
        <taxon>Pentapetalae</taxon>
        <taxon>asterids</taxon>
        <taxon>campanulids</taxon>
        <taxon>Asterales</taxon>
        <taxon>Asteraceae</taxon>
        <taxon>Asteroideae</taxon>
        <taxon>Anthemideae</taxon>
        <taxon>Anthemidinae</taxon>
        <taxon>Tanacetum</taxon>
    </lineage>
</organism>
<reference evidence="2" key="1">
    <citation type="journal article" date="2022" name="Int. J. Mol. Sci.">
        <title>Draft Genome of Tanacetum Coccineum: Genomic Comparison of Closely Related Tanacetum-Family Plants.</title>
        <authorList>
            <person name="Yamashiro T."/>
            <person name="Shiraishi A."/>
            <person name="Nakayama K."/>
            <person name="Satake H."/>
        </authorList>
    </citation>
    <scope>NUCLEOTIDE SEQUENCE</scope>
</reference>